<dbReference type="Proteomes" id="UP000281553">
    <property type="component" value="Unassembled WGS sequence"/>
</dbReference>
<dbReference type="SUPFAM" id="SSF51735">
    <property type="entry name" value="NAD(P)-binding Rossmann-fold domains"/>
    <property type="match status" value="1"/>
</dbReference>
<evidence type="ECO:0000256" key="3">
    <source>
        <dbReference type="SAM" id="SignalP"/>
    </source>
</evidence>
<gene>
    <name evidence="4" type="ORF">DILT_LOCUS1976</name>
</gene>
<name>A0A3P6RFR2_DIBLA</name>
<dbReference type="GO" id="GO:0016616">
    <property type="term" value="F:oxidoreductase activity, acting on the CH-OH group of donors, NAD or NADP as acceptor"/>
    <property type="evidence" value="ECO:0007669"/>
    <property type="project" value="TreeGrafter"/>
</dbReference>
<comment type="similarity">
    <text evidence="1">Belongs to the short-chain dehydrogenases/reductases (SDR) family.</text>
</comment>
<dbReference type="EMBL" id="UYRU01018366">
    <property type="protein sequence ID" value="VDK53580.1"/>
    <property type="molecule type" value="Genomic_DNA"/>
</dbReference>
<dbReference type="Pfam" id="PF00106">
    <property type="entry name" value="adh_short"/>
    <property type="match status" value="1"/>
</dbReference>
<feature type="chain" id="PRO_5018288211" evidence="3">
    <location>
        <begin position="21"/>
        <end position="151"/>
    </location>
</feature>
<dbReference type="PRINTS" id="PR00081">
    <property type="entry name" value="GDHRDH"/>
</dbReference>
<organism evidence="4 5">
    <name type="scientific">Dibothriocephalus latus</name>
    <name type="common">Fish tapeworm</name>
    <name type="synonym">Diphyllobothrium latum</name>
    <dbReference type="NCBI Taxonomy" id="60516"/>
    <lineage>
        <taxon>Eukaryota</taxon>
        <taxon>Metazoa</taxon>
        <taxon>Spiralia</taxon>
        <taxon>Lophotrochozoa</taxon>
        <taxon>Platyhelminthes</taxon>
        <taxon>Cestoda</taxon>
        <taxon>Eucestoda</taxon>
        <taxon>Diphyllobothriidea</taxon>
        <taxon>Diphyllobothriidae</taxon>
        <taxon>Dibothriocephalus</taxon>
    </lineage>
</organism>
<feature type="signal peptide" evidence="3">
    <location>
        <begin position="1"/>
        <end position="20"/>
    </location>
</feature>
<keyword evidence="2" id="KW-0560">Oxidoreductase</keyword>
<reference evidence="4 5" key="1">
    <citation type="submission" date="2018-11" db="EMBL/GenBank/DDBJ databases">
        <authorList>
            <consortium name="Pathogen Informatics"/>
        </authorList>
    </citation>
    <scope>NUCLEOTIDE SEQUENCE [LARGE SCALE GENOMIC DNA]</scope>
</reference>
<protein>
    <submittedName>
        <fullName evidence="4">Uncharacterized protein</fullName>
    </submittedName>
</protein>
<sequence length="151" mass="16575">MIAVLLGIALCSLLIWLLICNLPKQLKDLRTEVILVTGAGSGLGRLLSVELSKHCDNIIGWDKNLDSLKETAELVFQASKHVDSRNFRSSSEDIRECASKLHMTCGRATIVISNAGIVNGKYLLDLTGEDAERVFKVNFFAAFYASFGDII</sequence>
<evidence type="ECO:0000313" key="4">
    <source>
        <dbReference type="EMBL" id="VDK53580.1"/>
    </source>
</evidence>
<keyword evidence="3" id="KW-0732">Signal</keyword>
<dbReference type="InterPro" id="IPR036291">
    <property type="entry name" value="NAD(P)-bd_dom_sf"/>
</dbReference>
<dbReference type="InterPro" id="IPR002347">
    <property type="entry name" value="SDR_fam"/>
</dbReference>
<evidence type="ECO:0000256" key="1">
    <source>
        <dbReference type="ARBA" id="ARBA00006484"/>
    </source>
</evidence>
<accession>A0A3P6RFR2</accession>
<evidence type="ECO:0000256" key="2">
    <source>
        <dbReference type="ARBA" id="ARBA00023002"/>
    </source>
</evidence>
<keyword evidence="5" id="KW-1185">Reference proteome</keyword>
<dbReference type="PANTHER" id="PTHR24322:SF736">
    <property type="entry name" value="RETINOL DEHYDROGENASE 10"/>
    <property type="match status" value="1"/>
</dbReference>
<dbReference type="OrthoDB" id="6251714at2759"/>
<evidence type="ECO:0000313" key="5">
    <source>
        <dbReference type="Proteomes" id="UP000281553"/>
    </source>
</evidence>
<dbReference type="Gene3D" id="3.40.50.720">
    <property type="entry name" value="NAD(P)-binding Rossmann-like Domain"/>
    <property type="match status" value="1"/>
</dbReference>
<dbReference type="PANTHER" id="PTHR24322">
    <property type="entry name" value="PKSB"/>
    <property type="match status" value="1"/>
</dbReference>
<proteinExistence type="inferred from homology"/>
<dbReference type="AlphaFoldDB" id="A0A3P6RFR2"/>